<keyword evidence="3" id="KW-1185">Reference proteome</keyword>
<evidence type="ECO:0000313" key="3">
    <source>
        <dbReference type="Proteomes" id="UP000027135"/>
    </source>
</evidence>
<protein>
    <submittedName>
        <fullName evidence="2">Uncharacterized protein</fullName>
    </submittedName>
</protein>
<gene>
    <name evidence="2" type="ORF">L798_00521</name>
</gene>
<organism evidence="2 3">
    <name type="scientific">Zootermopsis nevadensis</name>
    <name type="common">Dampwood termite</name>
    <dbReference type="NCBI Taxonomy" id="136037"/>
    <lineage>
        <taxon>Eukaryota</taxon>
        <taxon>Metazoa</taxon>
        <taxon>Ecdysozoa</taxon>
        <taxon>Arthropoda</taxon>
        <taxon>Hexapoda</taxon>
        <taxon>Insecta</taxon>
        <taxon>Pterygota</taxon>
        <taxon>Neoptera</taxon>
        <taxon>Polyneoptera</taxon>
        <taxon>Dictyoptera</taxon>
        <taxon>Blattodea</taxon>
        <taxon>Blattoidea</taxon>
        <taxon>Termitoidae</taxon>
        <taxon>Termopsidae</taxon>
        <taxon>Zootermopsis</taxon>
    </lineage>
</organism>
<evidence type="ECO:0000256" key="1">
    <source>
        <dbReference type="SAM" id="MobiDB-lite"/>
    </source>
</evidence>
<accession>A0A067QMW2</accession>
<dbReference type="EMBL" id="KK853235">
    <property type="protein sequence ID" value="KDR09562.1"/>
    <property type="molecule type" value="Genomic_DNA"/>
</dbReference>
<sequence>MIHSVGRSDSERVPNARQVSVPTASSMGQRTLRLHQRRLHANTPHTPCALLHSPPISNASLPFRNTSYLWLFALVFVSCSGTFLASAEGNPVTSPVEQRVFKRSPSEGEIAVADYPDYQAGVRYDEYPVVVPKRTALLLDKIMVALQKAVEDGKGDRNFASNVAENKMDLQRRGQQKGRVYWRCYFNAVTCFKRK</sequence>
<proteinExistence type="predicted"/>
<dbReference type="Proteomes" id="UP000027135">
    <property type="component" value="Unassembled WGS sequence"/>
</dbReference>
<dbReference type="eggNOG" id="ENOG502S7NA">
    <property type="taxonomic scope" value="Eukaryota"/>
</dbReference>
<feature type="compositionally biased region" description="Basic and acidic residues" evidence="1">
    <location>
        <begin position="1"/>
        <end position="14"/>
    </location>
</feature>
<dbReference type="InParanoid" id="A0A067QMW2"/>
<evidence type="ECO:0000313" key="2">
    <source>
        <dbReference type="EMBL" id="KDR09562.1"/>
    </source>
</evidence>
<feature type="region of interest" description="Disordered" evidence="1">
    <location>
        <begin position="1"/>
        <end position="28"/>
    </location>
</feature>
<name>A0A067QMW2_ZOONE</name>
<reference evidence="2 3" key="1">
    <citation type="journal article" date="2014" name="Nat. Commun.">
        <title>Molecular traces of alternative social organization in a termite genome.</title>
        <authorList>
            <person name="Terrapon N."/>
            <person name="Li C."/>
            <person name="Robertson H.M."/>
            <person name="Ji L."/>
            <person name="Meng X."/>
            <person name="Booth W."/>
            <person name="Chen Z."/>
            <person name="Childers C.P."/>
            <person name="Glastad K.M."/>
            <person name="Gokhale K."/>
            <person name="Gowin J."/>
            <person name="Gronenberg W."/>
            <person name="Hermansen R.A."/>
            <person name="Hu H."/>
            <person name="Hunt B.G."/>
            <person name="Huylmans A.K."/>
            <person name="Khalil S.M."/>
            <person name="Mitchell R.D."/>
            <person name="Munoz-Torres M.C."/>
            <person name="Mustard J.A."/>
            <person name="Pan H."/>
            <person name="Reese J.T."/>
            <person name="Scharf M.E."/>
            <person name="Sun F."/>
            <person name="Vogel H."/>
            <person name="Xiao J."/>
            <person name="Yang W."/>
            <person name="Yang Z."/>
            <person name="Yang Z."/>
            <person name="Zhou J."/>
            <person name="Zhu J."/>
            <person name="Brent C.S."/>
            <person name="Elsik C.G."/>
            <person name="Goodisman M.A."/>
            <person name="Liberles D.A."/>
            <person name="Roe R.M."/>
            <person name="Vargo E.L."/>
            <person name="Vilcinskas A."/>
            <person name="Wang J."/>
            <person name="Bornberg-Bauer E."/>
            <person name="Korb J."/>
            <person name="Zhang G."/>
            <person name="Liebig J."/>
        </authorList>
    </citation>
    <scope>NUCLEOTIDE SEQUENCE [LARGE SCALE GENOMIC DNA]</scope>
    <source>
        <tissue evidence="2">Whole organism</tissue>
    </source>
</reference>
<feature type="compositionally biased region" description="Polar residues" evidence="1">
    <location>
        <begin position="17"/>
        <end position="28"/>
    </location>
</feature>
<dbReference type="AlphaFoldDB" id="A0A067QMW2"/>